<keyword evidence="3" id="KW-1185">Reference proteome</keyword>
<evidence type="ECO:0000256" key="1">
    <source>
        <dbReference type="SAM" id="MobiDB-lite"/>
    </source>
</evidence>
<dbReference type="PANTHER" id="PTHR42732">
    <property type="entry name" value="BETA-GALACTOSIDASE"/>
    <property type="match status" value="1"/>
</dbReference>
<evidence type="ECO:0000313" key="2">
    <source>
        <dbReference type="EMBL" id="NDL55682.1"/>
    </source>
</evidence>
<dbReference type="AlphaFoldDB" id="A0A7K3LYC8"/>
<dbReference type="GO" id="GO:0005975">
    <property type="term" value="P:carbohydrate metabolic process"/>
    <property type="evidence" value="ECO:0007669"/>
    <property type="project" value="InterPro"/>
</dbReference>
<dbReference type="GO" id="GO:0004553">
    <property type="term" value="F:hydrolase activity, hydrolyzing O-glycosyl compounds"/>
    <property type="evidence" value="ECO:0007669"/>
    <property type="project" value="InterPro"/>
</dbReference>
<accession>A0A7K3LYC8</accession>
<feature type="region of interest" description="Disordered" evidence="1">
    <location>
        <begin position="504"/>
        <end position="524"/>
    </location>
</feature>
<evidence type="ECO:0008006" key="4">
    <source>
        <dbReference type="Google" id="ProtNLM"/>
    </source>
</evidence>
<evidence type="ECO:0000313" key="3">
    <source>
        <dbReference type="Proteomes" id="UP000460435"/>
    </source>
</evidence>
<dbReference type="PANTHER" id="PTHR42732:SF1">
    <property type="entry name" value="BETA-MANNOSIDASE"/>
    <property type="match status" value="1"/>
</dbReference>
<comment type="caution">
    <text evidence="2">The sequence shown here is derived from an EMBL/GenBank/DDBJ whole genome shotgun (WGS) entry which is preliminary data.</text>
</comment>
<proteinExistence type="predicted"/>
<dbReference type="Gene3D" id="2.60.120.260">
    <property type="entry name" value="Galactose-binding domain-like"/>
    <property type="match status" value="2"/>
</dbReference>
<name>A0A7K3LYC8_9ACTN</name>
<dbReference type="InterPro" id="IPR008979">
    <property type="entry name" value="Galactose-bd-like_sf"/>
</dbReference>
<dbReference type="InterPro" id="IPR051913">
    <property type="entry name" value="GH2_Domain-Containing"/>
</dbReference>
<dbReference type="Proteomes" id="UP000460435">
    <property type="component" value="Unassembled WGS sequence"/>
</dbReference>
<dbReference type="EMBL" id="WLZY01000001">
    <property type="protein sequence ID" value="NDL55682.1"/>
    <property type="molecule type" value="Genomic_DNA"/>
</dbReference>
<sequence>MVEHGSSEGLRVEVSASWGYDAPAFYLATKLMWQTDANPVPILREFMTAAYGPAAAPMARYYAAISDAMADAPYSAGRWFDHTEIFPAELMASLDDELSAAESIAERSGDAGIVDRVHVARLAFDVGDAFLKSLRHWRDLEFAEAKAEHQNAADAFTEAVSHKPVALYPLRRNFLNLFSDPVSQAAERSSGGNQIAAMLPDTWSALLDQDDAAEADQVYAADVPTDTWRELRTRGGSWSAQGLRYYRGVMWYRTTVTVDPAWSSRKLTLWLGSLDESARAWVNGHEVPLVAGSRVFQPWEFDVTGFLQFDGHDEFTLKITNVRLQELGTGGLTGPAFIWASPDVVDPGAAPAPYRRGDGYRQLDIPVPPVTVDLEGRRVETELPDTWFAMVDPRGDCANVGLWESVIPTESLWMSLDTRSRTWPQQGLGYFNGGLAYRTDVRLNGSQISREARLLFTRLNGTARAWVNDHELEVAADGTASSVWEFHAGGFLRAGTNSIVVSVADPQPSDERPGGIAGPAYLLR</sequence>
<dbReference type="SUPFAM" id="SSF49785">
    <property type="entry name" value="Galactose-binding domain-like"/>
    <property type="match status" value="2"/>
</dbReference>
<reference evidence="2 3" key="1">
    <citation type="submission" date="2019-11" db="EMBL/GenBank/DDBJ databases">
        <authorList>
            <person name="Li X.-J."/>
            <person name="Feng X.-M."/>
        </authorList>
    </citation>
    <scope>NUCLEOTIDE SEQUENCE [LARGE SCALE GENOMIC DNA]</scope>
    <source>
        <strain evidence="2 3">XMNu-373</strain>
    </source>
</reference>
<protein>
    <recommendedName>
        <fullName evidence="4">Glycosyl hydrolases family 2 sugar binding domain-containing protein</fullName>
    </recommendedName>
</protein>
<organism evidence="2 3">
    <name type="scientific">Phytoactinopolyspora mesophila</name>
    <dbReference type="NCBI Taxonomy" id="2650750"/>
    <lineage>
        <taxon>Bacteria</taxon>
        <taxon>Bacillati</taxon>
        <taxon>Actinomycetota</taxon>
        <taxon>Actinomycetes</taxon>
        <taxon>Jiangellales</taxon>
        <taxon>Jiangellaceae</taxon>
        <taxon>Phytoactinopolyspora</taxon>
    </lineage>
</organism>
<gene>
    <name evidence="2" type="ORF">F7O44_01215</name>
</gene>